<protein>
    <submittedName>
        <fullName evidence="1">Integrase catalytic domain-containing protein</fullName>
    </submittedName>
</protein>
<comment type="caution">
    <text evidence="1">The sequence shown here is derived from an EMBL/GenBank/DDBJ whole genome shotgun (WGS) entry which is preliminary data.</text>
</comment>
<dbReference type="Proteomes" id="UP000887116">
    <property type="component" value="Unassembled WGS sequence"/>
</dbReference>
<sequence length="88" mass="10238">MMKQILRKILGLAALNYEELLTVLCDCERITSVRPLTYVSDDVRDFLSLTPEMFLREIPKSGVPDIDMVDKEKLSKRAKYIQSVRDQF</sequence>
<gene>
    <name evidence="1" type="primary">AVEN_252479_1</name>
    <name evidence="1" type="ORF">TNCT_128981</name>
</gene>
<name>A0A8X6KSR4_TRICU</name>
<reference evidence="1" key="1">
    <citation type="submission" date="2020-07" db="EMBL/GenBank/DDBJ databases">
        <title>Multicomponent nature underlies the extraordinary mechanical properties of spider dragline silk.</title>
        <authorList>
            <person name="Kono N."/>
            <person name="Nakamura H."/>
            <person name="Mori M."/>
            <person name="Yoshida Y."/>
            <person name="Ohtoshi R."/>
            <person name="Malay A.D."/>
            <person name="Moran D.A.P."/>
            <person name="Tomita M."/>
            <person name="Numata K."/>
            <person name="Arakawa K."/>
        </authorList>
    </citation>
    <scope>NUCLEOTIDE SEQUENCE</scope>
</reference>
<organism evidence="1 2">
    <name type="scientific">Trichonephila clavata</name>
    <name type="common">Joro spider</name>
    <name type="synonym">Nephila clavata</name>
    <dbReference type="NCBI Taxonomy" id="2740835"/>
    <lineage>
        <taxon>Eukaryota</taxon>
        <taxon>Metazoa</taxon>
        <taxon>Ecdysozoa</taxon>
        <taxon>Arthropoda</taxon>
        <taxon>Chelicerata</taxon>
        <taxon>Arachnida</taxon>
        <taxon>Araneae</taxon>
        <taxon>Araneomorphae</taxon>
        <taxon>Entelegynae</taxon>
        <taxon>Araneoidea</taxon>
        <taxon>Nephilidae</taxon>
        <taxon>Trichonephila</taxon>
    </lineage>
</organism>
<proteinExistence type="predicted"/>
<dbReference type="EMBL" id="BMAO01022307">
    <property type="protein sequence ID" value="GFQ81048.1"/>
    <property type="molecule type" value="Genomic_DNA"/>
</dbReference>
<dbReference type="AlphaFoldDB" id="A0A8X6KSR4"/>
<evidence type="ECO:0000313" key="1">
    <source>
        <dbReference type="EMBL" id="GFQ81048.1"/>
    </source>
</evidence>
<accession>A0A8X6KSR4</accession>
<evidence type="ECO:0000313" key="2">
    <source>
        <dbReference type="Proteomes" id="UP000887116"/>
    </source>
</evidence>
<keyword evidence="2" id="KW-1185">Reference proteome</keyword>
<dbReference type="OrthoDB" id="6434842at2759"/>